<proteinExistence type="predicted"/>
<organism evidence="1">
    <name type="scientific">Arfiviricetes sp</name>
    <dbReference type="NCBI Taxonomy" id="2832556"/>
    <lineage>
        <taxon>Viruses</taxon>
        <taxon>Monodnaviria</taxon>
        <taxon>Shotokuvirae</taxon>
        <taxon>Cressdnaviricota</taxon>
        <taxon>Arfiviricetes</taxon>
    </lineage>
</organism>
<accession>A0AB39A3B0</accession>
<dbReference type="EMBL" id="PQ059485">
    <property type="protein sequence ID" value="XDE70268.1"/>
    <property type="molecule type" value="Genomic_DNA"/>
</dbReference>
<evidence type="ECO:0000313" key="1">
    <source>
        <dbReference type="EMBL" id="XDE70268.1"/>
    </source>
</evidence>
<protein>
    <submittedName>
        <fullName evidence="1">Uncharacterized protein</fullName>
    </submittedName>
</protein>
<sequence>MKIIQVTEQCRVLISESMWNDNFTVQTREGNQWLSRAGFNYIENAVACCQLISQDKKGNKIDSIIIQQNLFEERKETKC</sequence>
<reference evidence="1" key="1">
    <citation type="submission" date="2024-06" db="EMBL/GenBank/DDBJ databases">
        <title>Taxonomic and functional characterisation of viruses from a lost world in the Cuatro Cienegas Basin, Mexico.</title>
        <authorList>
            <person name="Cisneros-Martinez A.M."/>
            <person name="Rodriguez-Cruz U.E."/>
            <person name="Eguiarte L.E."/>
            <person name="Souza V."/>
        </authorList>
    </citation>
    <scope>NUCLEOTIDE SEQUENCE</scope>
    <source>
        <strain evidence="1">C0N11L56</strain>
    </source>
</reference>
<name>A0AB39A3B0_9VIRU</name>